<dbReference type="InterPro" id="IPR050128">
    <property type="entry name" value="Sulfate_adenylyltrnsfr_sub2"/>
</dbReference>
<dbReference type="Proteomes" id="UP000232806">
    <property type="component" value="Chromosome"/>
</dbReference>
<protein>
    <recommendedName>
        <fullName evidence="1">4Fe-4S ferredoxin-type domain-containing protein</fullName>
    </recommendedName>
</protein>
<sequence>MNQDLVEEATAQIKSLDFSKSVVMFSGGKDSLVVMDIAKKAGLNKSVYINSELEFTISRRYVEQMKENYNIEDVIPKIDFFEFCRRICPPSKRLKWCCKVLKLALSMKHAIKTGNFYQLTGIRSDESDRRSKYEVINADPFINVNKRYRFFQVNPILYWSEEDVWDYIRENKLQYNPLYDRGVKRVGCWCCPYTTRSEWELARDLEGENFQKFKNIIKDFSRNLPANFRNRYNKKGWRSFATNYNKIEVLKMTNNKNSFVLEGKKEYLEKIEHLIFIVADRYKIEGSKLYFERNIELQRRQIRLVLEKPLNCVGCDVCTVICPVNALYLENESIKVDPTKCVGCLSCCKNINGKLKMGCIARNYKTERFCITF</sequence>
<dbReference type="PROSITE" id="PS00198">
    <property type="entry name" value="4FE4S_FER_1"/>
    <property type="match status" value="1"/>
</dbReference>
<dbReference type="InterPro" id="IPR017900">
    <property type="entry name" value="4Fe4S_Fe_S_CS"/>
</dbReference>
<accession>A0A2H4V9Z2</accession>
<dbReference type="Gene3D" id="3.30.70.20">
    <property type="match status" value="1"/>
</dbReference>
<dbReference type="SUPFAM" id="SSF52402">
    <property type="entry name" value="Adenine nucleotide alpha hydrolases-like"/>
    <property type="match status" value="1"/>
</dbReference>
<dbReference type="PANTHER" id="PTHR43196:SF2">
    <property type="entry name" value="PHOSPHOADENOSINE PHOSPHOSULFATE REDUCTASE"/>
    <property type="match status" value="1"/>
</dbReference>
<organism evidence="2 3">
    <name type="scientific">Methanobacterium subterraneum</name>
    <dbReference type="NCBI Taxonomy" id="59277"/>
    <lineage>
        <taxon>Archaea</taxon>
        <taxon>Methanobacteriati</taxon>
        <taxon>Methanobacteriota</taxon>
        <taxon>Methanomada group</taxon>
        <taxon>Methanobacteria</taxon>
        <taxon>Methanobacteriales</taxon>
        <taxon>Methanobacteriaceae</taxon>
        <taxon>Methanobacterium</taxon>
    </lineage>
</organism>
<dbReference type="GO" id="GO:0016491">
    <property type="term" value="F:oxidoreductase activity"/>
    <property type="evidence" value="ECO:0007669"/>
    <property type="project" value="UniProtKB-ARBA"/>
</dbReference>
<dbReference type="PROSITE" id="PS51379">
    <property type="entry name" value="4FE4S_FER_2"/>
    <property type="match status" value="1"/>
</dbReference>
<evidence type="ECO:0000313" key="2">
    <source>
        <dbReference type="EMBL" id="AUB54912.1"/>
    </source>
</evidence>
<proteinExistence type="predicted"/>
<dbReference type="AlphaFoldDB" id="A0A2H4V9Z2"/>
<reference evidence="2 3" key="1">
    <citation type="submission" date="2016-10" db="EMBL/GenBank/DDBJ databases">
        <title>Comparative genomics between deep and shallow subseafloor isolates.</title>
        <authorList>
            <person name="Ishii S."/>
            <person name="Miller J.R."/>
            <person name="Sutton G."/>
            <person name="Suzuki S."/>
            <person name="Methe B."/>
            <person name="Inagaki F."/>
            <person name="Imachi H."/>
        </authorList>
    </citation>
    <scope>NUCLEOTIDE SEQUENCE [LARGE SCALE GENOMIC DNA]</scope>
    <source>
        <strain evidence="2 3">MO-MB1</strain>
    </source>
</reference>
<dbReference type="InterPro" id="IPR017896">
    <property type="entry name" value="4Fe4S_Fe-S-bd"/>
</dbReference>
<dbReference type="InterPro" id="IPR002500">
    <property type="entry name" value="PAPS_reduct_dom"/>
</dbReference>
<dbReference type="Pfam" id="PF01507">
    <property type="entry name" value="PAPS_reduct"/>
    <property type="match status" value="1"/>
</dbReference>
<gene>
    <name evidence="2" type="ORF">BK007_02005</name>
</gene>
<dbReference type="EMBL" id="CP017766">
    <property type="protein sequence ID" value="AUB54912.1"/>
    <property type="molecule type" value="Genomic_DNA"/>
</dbReference>
<feature type="domain" description="4Fe-4S ferredoxin-type" evidence="1">
    <location>
        <begin position="302"/>
        <end position="332"/>
    </location>
</feature>
<dbReference type="Gene3D" id="3.40.50.620">
    <property type="entry name" value="HUPs"/>
    <property type="match status" value="1"/>
</dbReference>
<evidence type="ECO:0000259" key="1">
    <source>
        <dbReference type="PROSITE" id="PS51379"/>
    </source>
</evidence>
<dbReference type="InterPro" id="IPR014729">
    <property type="entry name" value="Rossmann-like_a/b/a_fold"/>
</dbReference>
<dbReference type="OrthoDB" id="5817at2157"/>
<name>A0A2H4V9Z2_9EURY</name>
<dbReference type="RefSeq" id="WP_100904889.1">
    <property type="nucleotide sequence ID" value="NZ_CP017766.1"/>
</dbReference>
<dbReference type="PANTHER" id="PTHR43196">
    <property type="entry name" value="SULFATE ADENYLYLTRANSFERASE SUBUNIT 2"/>
    <property type="match status" value="1"/>
</dbReference>
<evidence type="ECO:0000313" key="3">
    <source>
        <dbReference type="Proteomes" id="UP000232806"/>
    </source>
</evidence>
<dbReference type="SUPFAM" id="SSF54862">
    <property type="entry name" value="4Fe-4S ferredoxins"/>
    <property type="match status" value="1"/>
</dbReference>
<dbReference type="GeneID" id="35120328"/>